<evidence type="ECO:0000313" key="2">
    <source>
        <dbReference type="Proteomes" id="UP001465755"/>
    </source>
</evidence>
<evidence type="ECO:0000313" key="1">
    <source>
        <dbReference type="EMBL" id="KAK9801417.1"/>
    </source>
</evidence>
<sequence length="468" mass="49739">MLDVLALAIDLVVQAGRSVPQDVLPDNLVRLLAAAVTSPEDLLAGVARVVQGKDSPEVQLEGSGLQASLQNSLFGPENLRELQDILCADDHMPCCLKLMAAQQLLQALGTSSLAAGHTNPKLISALCEQIATLAHQFASLGSTKAGVPASEEADLGWAALQLLSVLVQSSRWVCSSLLAGADRDVVPCLPLVFHPHAAVRTCMAHLLAPLLFCECAEYASLLQSDADDRVAAQLTLWYHLPKSLKAEQANGGKRNQLDDARHVKVQQILDEQHLLQTVQRPDGSLDLKQLGQRDDGLATRVQALDANCLASAALQIAEADPGYDPMPGNGKSALAPEAVEEMAAAEDALHLIAAYAAAAQEHLSAAELSVALKQLAATQLLQGVLPSIAAVHEKLHIGIRTAAVQAIRCLCAALQILRRSSDDGLSEWQAPLRRPCCKAGPSAPMQHCRLPATWTARIGQYLQLPFSC</sequence>
<protein>
    <submittedName>
        <fullName evidence="1">Uncharacterized protein</fullName>
    </submittedName>
</protein>
<accession>A0AAW1P1A1</accession>
<keyword evidence="2" id="KW-1185">Reference proteome</keyword>
<dbReference type="Proteomes" id="UP001465755">
    <property type="component" value="Unassembled WGS sequence"/>
</dbReference>
<proteinExistence type="predicted"/>
<gene>
    <name evidence="1" type="ORF">WJX73_009249</name>
</gene>
<reference evidence="1 2" key="1">
    <citation type="journal article" date="2024" name="Nat. Commun.">
        <title>Phylogenomics reveals the evolutionary origins of lichenization in chlorophyte algae.</title>
        <authorList>
            <person name="Puginier C."/>
            <person name="Libourel C."/>
            <person name="Otte J."/>
            <person name="Skaloud P."/>
            <person name="Haon M."/>
            <person name="Grisel S."/>
            <person name="Petersen M."/>
            <person name="Berrin J.G."/>
            <person name="Delaux P.M."/>
            <person name="Dal Grande F."/>
            <person name="Keller J."/>
        </authorList>
    </citation>
    <scope>NUCLEOTIDE SEQUENCE [LARGE SCALE GENOMIC DNA]</scope>
    <source>
        <strain evidence="1 2">SAG 2036</strain>
    </source>
</reference>
<organism evidence="1 2">
    <name type="scientific">Symbiochloris irregularis</name>
    <dbReference type="NCBI Taxonomy" id="706552"/>
    <lineage>
        <taxon>Eukaryota</taxon>
        <taxon>Viridiplantae</taxon>
        <taxon>Chlorophyta</taxon>
        <taxon>core chlorophytes</taxon>
        <taxon>Trebouxiophyceae</taxon>
        <taxon>Trebouxiales</taxon>
        <taxon>Trebouxiaceae</taxon>
        <taxon>Symbiochloris</taxon>
    </lineage>
</organism>
<comment type="caution">
    <text evidence="1">The sequence shown here is derived from an EMBL/GenBank/DDBJ whole genome shotgun (WGS) entry which is preliminary data.</text>
</comment>
<dbReference type="EMBL" id="JALJOQ010000076">
    <property type="protein sequence ID" value="KAK9801417.1"/>
    <property type="molecule type" value="Genomic_DNA"/>
</dbReference>
<dbReference type="AlphaFoldDB" id="A0AAW1P1A1"/>
<name>A0AAW1P1A1_9CHLO</name>